<dbReference type="InterPro" id="IPR013693">
    <property type="entry name" value="SpoIID/LytB_N"/>
</dbReference>
<feature type="region of interest" description="Disordered" evidence="1">
    <location>
        <begin position="439"/>
        <end position="471"/>
    </location>
</feature>
<organism evidence="5 6">
    <name type="scientific">Luteitalea pratensis</name>
    <dbReference type="NCBI Taxonomy" id="1855912"/>
    <lineage>
        <taxon>Bacteria</taxon>
        <taxon>Pseudomonadati</taxon>
        <taxon>Acidobacteriota</taxon>
        <taxon>Vicinamibacteria</taxon>
        <taxon>Vicinamibacterales</taxon>
        <taxon>Vicinamibacteraceae</taxon>
        <taxon>Luteitalea</taxon>
    </lineage>
</organism>
<reference evidence="5 6" key="1">
    <citation type="journal article" date="2016" name="Genome Announc.">
        <title>First Complete Genome Sequence of a Subdivision 6 Acidobacterium Strain.</title>
        <authorList>
            <person name="Huang S."/>
            <person name="Vieira S."/>
            <person name="Bunk B."/>
            <person name="Riedel T."/>
            <person name="Sproer C."/>
            <person name="Overmann J."/>
        </authorList>
    </citation>
    <scope>NUCLEOTIDE SEQUENCE [LARGE SCALE GENOMIC DNA]</scope>
    <source>
        <strain evidence="6">DSM 100886 HEG_-6_39</strain>
    </source>
</reference>
<dbReference type="InterPro" id="IPR003346">
    <property type="entry name" value="Transposase_20"/>
</dbReference>
<dbReference type="STRING" id="1855912.LuPra_04261"/>
<dbReference type="Pfam" id="PF01548">
    <property type="entry name" value="DEDD_Tnp_IS110"/>
    <property type="match status" value="1"/>
</dbReference>
<feature type="compositionally biased region" description="Pro residues" evidence="1">
    <location>
        <begin position="443"/>
        <end position="466"/>
    </location>
</feature>
<keyword evidence="6" id="KW-1185">Reference proteome</keyword>
<gene>
    <name evidence="5" type="ORF">LuPra_04261</name>
</gene>
<feature type="region of interest" description="Disordered" evidence="1">
    <location>
        <begin position="368"/>
        <end position="398"/>
    </location>
</feature>
<reference evidence="6" key="2">
    <citation type="submission" date="2016-04" db="EMBL/GenBank/DDBJ databases">
        <title>First Complete Genome Sequence of a Subdivision 6 Acidobacterium.</title>
        <authorList>
            <person name="Huang S."/>
            <person name="Vieira S."/>
            <person name="Bunk B."/>
            <person name="Riedel T."/>
            <person name="Sproeer C."/>
            <person name="Overmann J."/>
        </authorList>
    </citation>
    <scope>NUCLEOTIDE SEQUENCE [LARGE SCALE GENOMIC DNA]</scope>
    <source>
        <strain evidence="6">DSM 100886 HEG_-6_39</strain>
    </source>
</reference>
<evidence type="ECO:0000313" key="6">
    <source>
        <dbReference type="Proteomes" id="UP000076079"/>
    </source>
</evidence>
<dbReference type="InterPro" id="IPR013486">
    <property type="entry name" value="SpoIID/LytB"/>
</dbReference>
<feature type="domain" description="Transposase IS110-like N-terminal" evidence="2">
    <location>
        <begin position="8"/>
        <end position="155"/>
    </location>
</feature>
<name>A0A143PQM3_LUTPR</name>
<dbReference type="OrthoDB" id="106296at2"/>
<dbReference type="NCBIfam" id="TIGR02669">
    <property type="entry name" value="SpoIID_LytB"/>
    <property type="match status" value="1"/>
</dbReference>
<evidence type="ECO:0000313" key="5">
    <source>
        <dbReference type="EMBL" id="AMY11017.1"/>
    </source>
</evidence>
<evidence type="ECO:0008006" key="7">
    <source>
        <dbReference type="Google" id="ProtNLM"/>
    </source>
</evidence>
<evidence type="ECO:0000259" key="2">
    <source>
        <dbReference type="Pfam" id="PF01548"/>
    </source>
</evidence>
<dbReference type="Pfam" id="PF08486">
    <property type="entry name" value="SpoIID"/>
    <property type="match status" value="1"/>
</dbReference>
<protein>
    <recommendedName>
        <fullName evidence="7">Sporulation stage II protein D amidase enhancer LytB N-terminal domain-containing protein</fullName>
    </recommendedName>
</protein>
<feature type="domain" description="Sporulation stage II protein D amidase enhancer LytB N-terminal" evidence="4">
    <location>
        <begin position="488"/>
        <end position="580"/>
    </location>
</feature>
<proteinExistence type="predicted"/>
<dbReference type="GO" id="GO:0006313">
    <property type="term" value="P:DNA transposition"/>
    <property type="evidence" value="ECO:0007669"/>
    <property type="project" value="InterPro"/>
</dbReference>
<feature type="domain" description="Transposase IS116/IS110/IS902 C-terminal" evidence="3">
    <location>
        <begin position="226"/>
        <end position="297"/>
    </location>
</feature>
<dbReference type="GO" id="GO:0004803">
    <property type="term" value="F:transposase activity"/>
    <property type="evidence" value="ECO:0007669"/>
    <property type="project" value="InterPro"/>
</dbReference>
<evidence type="ECO:0000256" key="1">
    <source>
        <dbReference type="SAM" id="MobiDB-lite"/>
    </source>
</evidence>
<dbReference type="InterPro" id="IPR047650">
    <property type="entry name" value="Transpos_IS110"/>
</dbReference>
<accession>A0A143PQM3</accession>
<sequence>MGESTTFIGLDVHQASVTAAVWRPGAGAPEVGAAPVEVPKLVRWVQRLAAGGPVHVAYEAGPCGYPLVRALTRVGVHCTVVVPSLIPQAAGGRRQRIKTDRRDARQLVTYLRQGLLSAVTVPSEADEALRELVRCRQQLQRDVVRARHRVSKLLLRHDRRWTTTRPWTQAYRRWLRDLSWAEPGVALVCRTYLDALESAEARVRALDARLATWEVPAALAGPVAHLQCFRGIDRLHALTIAAETGDGRRFPSARGYMHYTGLTCWEWSSGARRRQGGISKMGNTHLRRVLVEAAWHYRTRPACGKGLRARQRGQPEAVCHLAWRAQERLHAKVRGLLGRGKRSTVAVTAGAGPPYEPSTFHLRQGYGGQVRSTGAGTRIEKPESPSAAPRNRDFPRDERTWHVPRRHAEAFQRLHRHVPSPQLSTLTLLSALLVAMNGCGGGTPPPRTSPAPRPSPPRAGTPPPIAAPVQSGEAAPLRIEVGPRGSGAFEDVGLEDYVRDVVVGELSIGAADAALAPAAYEAQAIVARTYALAGRRRHAAEGFDLCSTTHCQVFARNQWRRSRWASAVDAAVARTRGQYLESAGRPIEAVFHAHCGGHTSAAVDVWRSAGATYLRGIDDPYCLREQESAWTSTLDLEAVRLALNRRPRTEVGDRLDGVQVLRRDAGGRVVEVALTGSRAPVVTGEDFRLAIMAVAGPSSLRSARFEVERLGAQVRFTGRGSGHGVGLCQIGMIGRLRAGQTPAQVLLAYYPGAIITVAGT</sequence>
<dbReference type="NCBIfam" id="NF033542">
    <property type="entry name" value="transpos_IS110"/>
    <property type="match status" value="1"/>
</dbReference>
<dbReference type="RefSeq" id="WP_110172604.1">
    <property type="nucleotide sequence ID" value="NZ_CP015136.1"/>
</dbReference>
<dbReference type="GO" id="GO:0003677">
    <property type="term" value="F:DNA binding"/>
    <property type="evidence" value="ECO:0007669"/>
    <property type="project" value="InterPro"/>
</dbReference>
<evidence type="ECO:0000259" key="3">
    <source>
        <dbReference type="Pfam" id="PF02371"/>
    </source>
</evidence>
<dbReference type="InterPro" id="IPR002525">
    <property type="entry name" value="Transp_IS110-like_N"/>
</dbReference>
<dbReference type="PANTHER" id="PTHR33055">
    <property type="entry name" value="TRANSPOSASE FOR INSERTION SEQUENCE ELEMENT IS1111A"/>
    <property type="match status" value="1"/>
</dbReference>
<evidence type="ECO:0000259" key="4">
    <source>
        <dbReference type="Pfam" id="PF08486"/>
    </source>
</evidence>
<dbReference type="PANTHER" id="PTHR33055:SF15">
    <property type="entry name" value="TRANSPOSASE-RELATED"/>
    <property type="match status" value="1"/>
</dbReference>
<dbReference type="KEGG" id="abac:LuPra_04261"/>
<dbReference type="EMBL" id="CP015136">
    <property type="protein sequence ID" value="AMY11017.1"/>
    <property type="molecule type" value="Genomic_DNA"/>
</dbReference>
<dbReference type="PATRIC" id="fig|1813736.3.peg.4501"/>
<dbReference type="Pfam" id="PF02371">
    <property type="entry name" value="Transposase_20"/>
    <property type="match status" value="1"/>
</dbReference>
<dbReference type="AlphaFoldDB" id="A0A143PQM3"/>
<dbReference type="GO" id="GO:0030435">
    <property type="term" value="P:sporulation resulting in formation of a cellular spore"/>
    <property type="evidence" value="ECO:0007669"/>
    <property type="project" value="InterPro"/>
</dbReference>
<dbReference type="Proteomes" id="UP000076079">
    <property type="component" value="Chromosome"/>
</dbReference>